<keyword evidence="2" id="KW-0597">Phosphoprotein</keyword>
<feature type="compositionally biased region" description="Low complexity" evidence="4">
    <location>
        <begin position="1"/>
        <end position="19"/>
    </location>
</feature>
<dbReference type="Proteomes" id="UP000027120">
    <property type="component" value="Unassembled WGS sequence"/>
</dbReference>
<gene>
    <name evidence="6" type="ORF">CISIN_1g027535mg</name>
</gene>
<feature type="compositionally biased region" description="Polar residues" evidence="4">
    <location>
        <begin position="211"/>
        <end position="222"/>
    </location>
</feature>
<feature type="region of interest" description="Disordered" evidence="4">
    <location>
        <begin position="1"/>
        <end position="22"/>
    </location>
</feature>
<sequence>MASSSNNSNAATTMAPAAAYGSDSATTFVQADPSTFRQIVQKLTGAPDDPSSPKLPVTHPARAVTSAAAAITPAAVAGASMGPKRPAFKLHERRQTAKKLEIKLSNNNSNTNINSSSNVYSNGYELCSFYKQRGGGTGAFLVSPVSTLEFLAPRVSPRSPREELLCARGGGGEEAERAFIAEKGFYLHPSPLSTPRGGAEPELLPLFPLTSPRNNDPHNSSN</sequence>
<dbReference type="InterPro" id="IPR039611">
    <property type="entry name" value="VQ_4/11/13/19/31/33"/>
</dbReference>
<dbReference type="STRING" id="2711.A0A067E935"/>
<evidence type="ECO:0000256" key="1">
    <source>
        <dbReference type="ARBA" id="ARBA00004123"/>
    </source>
</evidence>
<evidence type="ECO:0000256" key="4">
    <source>
        <dbReference type="SAM" id="MobiDB-lite"/>
    </source>
</evidence>
<accession>A0A067E935</accession>
<dbReference type="AlphaFoldDB" id="A0A067E935"/>
<evidence type="ECO:0000313" key="7">
    <source>
        <dbReference type="Proteomes" id="UP000027120"/>
    </source>
</evidence>
<feature type="domain" description="VQ" evidence="5">
    <location>
        <begin position="24"/>
        <end position="50"/>
    </location>
</feature>
<keyword evidence="3" id="KW-0539">Nucleus</keyword>
<feature type="region of interest" description="Disordered" evidence="4">
    <location>
        <begin position="191"/>
        <end position="222"/>
    </location>
</feature>
<protein>
    <recommendedName>
        <fullName evidence="5">VQ domain-containing protein</fullName>
    </recommendedName>
</protein>
<keyword evidence="7" id="KW-1185">Reference proteome</keyword>
<proteinExistence type="predicted"/>
<evidence type="ECO:0000256" key="3">
    <source>
        <dbReference type="ARBA" id="ARBA00023242"/>
    </source>
</evidence>
<evidence type="ECO:0000256" key="2">
    <source>
        <dbReference type="ARBA" id="ARBA00022553"/>
    </source>
</evidence>
<dbReference type="InterPro" id="IPR008889">
    <property type="entry name" value="VQ"/>
</dbReference>
<evidence type="ECO:0000259" key="5">
    <source>
        <dbReference type="Pfam" id="PF05678"/>
    </source>
</evidence>
<reference evidence="6 7" key="1">
    <citation type="submission" date="2014-04" db="EMBL/GenBank/DDBJ databases">
        <authorList>
            <consortium name="International Citrus Genome Consortium"/>
            <person name="Gmitter F."/>
            <person name="Chen C."/>
            <person name="Farmerie W."/>
            <person name="Harkins T."/>
            <person name="Desany B."/>
            <person name="Mohiuddin M."/>
            <person name="Kodira C."/>
            <person name="Borodovsky M."/>
            <person name="Lomsadze A."/>
            <person name="Burns P."/>
            <person name="Jenkins J."/>
            <person name="Prochnik S."/>
            <person name="Shu S."/>
            <person name="Chapman J."/>
            <person name="Pitluck S."/>
            <person name="Schmutz J."/>
            <person name="Rokhsar D."/>
        </authorList>
    </citation>
    <scope>NUCLEOTIDE SEQUENCE</scope>
</reference>
<dbReference type="PANTHER" id="PTHR33402:SF19">
    <property type="entry name" value="VQ MOTIF-CONTAINING PROTEIN 11"/>
    <property type="match status" value="1"/>
</dbReference>
<comment type="subcellular location">
    <subcellularLocation>
        <location evidence="1">Nucleus</location>
    </subcellularLocation>
</comment>
<name>A0A067E935_CITSI</name>
<evidence type="ECO:0000313" key="6">
    <source>
        <dbReference type="EMBL" id="KDO47436.1"/>
    </source>
</evidence>
<dbReference type="Pfam" id="PF05678">
    <property type="entry name" value="VQ"/>
    <property type="match status" value="1"/>
</dbReference>
<dbReference type="EMBL" id="KK785177">
    <property type="protein sequence ID" value="KDO47436.1"/>
    <property type="molecule type" value="Genomic_DNA"/>
</dbReference>
<dbReference type="PANTHER" id="PTHR33402">
    <property type="entry name" value="VQ MOTIF-CONTAINING PROTEIN 11-LIKE"/>
    <property type="match status" value="1"/>
</dbReference>
<dbReference type="GO" id="GO:0005634">
    <property type="term" value="C:nucleus"/>
    <property type="evidence" value="ECO:0007669"/>
    <property type="project" value="UniProtKB-SubCell"/>
</dbReference>
<organism evidence="6 7">
    <name type="scientific">Citrus sinensis</name>
    <name type="common">Sweet orange</name>
    <name type="synonym">Citrus aurantium var. sinensis</name>
    <dbReference type="NCBI Taxonomy" id="2711"/>
    <lineage>
        <taxon>Eukaryota</taxon>
        <taxon>Viridiplantae</taxon>
        <taxon>Streptophyta</taxon>
        <taxon>Embryophyta</taxon>
        <taxon>Tracheophyta</taxon>
        <taxon>Spermatophyta</taxon>
        <taxon>Magnoliopsida</taxon>
        <taxon>eudicotyledons</taxon>
        <taxon>Gunneridae</taxon>
        <taxon>Pentapetalae</taxon>
        <taxon>rosids</taxon>
        <taxon>malvids</taxon>
        <taxon>Sapindales</taxon>
        <taxon>Rutaceae</taxon>
        <taxon>Aurantioideae</taxon>
        <taxon>Citrus</taxon>
    </lineage>
</organism>
<dbReference type="eggNOG" id="ENOG502S350">
    <property type="taxonomic scope" value="Eukaryota"/>
</dbReference>